<organism evidence="8 9">
    <name type="scientific">Paratrimastix pyriformis</name>
    <dbReference type="NCBI Taxonomy" id="342808"/>
    <lineage>
        <taxon>Eukaryota</taxon>
        <taxon>Metamonada</taxon>
        <taxon>Preaxostyla</taxon>
        <taxon>Paratrimastigidae</taxon>
        <taxon>Paratrimastix</taxon>
    </lineage>
</organism>
<sequence>MTLFISLPNRKDPTAFEIQKQRDDRTRFSISLKPQAATGKLSRRKDRANCCVKWVAPGYIDCRSVMAGVPCCHICEEHYDLAERDPVVLICGHTFCRNCMCQLALKNPEKPGLDCPECRSPTPIPHPFDPACFKRNYGLVDMLPGAHGKKHPRDQEDILRDPNTLRELIDRAREKVERLQRARAEASALTLDAIEQKIDAWGATLRRLVDDRCQHLKEAALAKEPAVATGITAIDVLLQELREALSGPSELPTPRLAEAIGQFQGLLEIPTEATGFVVDLPPVNDLLDDLGRVDVKRLLEEEEEEEDEEEEEEEEKGEEKGGAEEEPPLVFASPELAVALRVFSAVPPAQPLTRTSLLAWCRRLIAEGAPADGSCPAVHCADLVRHPAFADDHDAMRVILQAIAAVAPNAKGRWTNVAAAPLLNLLRHCPPGLLADLVRTIRVVVPTWELEVIPKWQVIRRLIDSPAIRESRTLLGDLLGILLTQLAKQQWDLPDYRDCVRLLAHLLPSPGFLVNYDAHVPFLHALVSLSARWERKMGTRAPEISDAFRVFAFLIVQLLRDEAAIAISQLSSALLETALALAKDDADFRAILTDAGLPGMFAALQNHPTIKADPKQGPLLAQLVKLFAPTQKTQ</sequence>
<evidence type="ECO:0000256" key="4">
    <source>
        <dbReference type="PROSITE-ProRule" id="PRU00175"/>
    </source>
</evidence>
<dbReference type="PANTHER" id="PTHR22791">
    <property type="entry name" value="RING-TYPE DOMAIN-CONTAINING PROTEIN"/>
    <property type="match status" value="1"/>
</dbReference>
<protein>
    <recommendedName>
        <fullName evidence="7">RING-type domain-containing protein</fullName>
    </recommendedName>
</protein>
<dbReference type="Pfam" id="PF13445">
    <property type="entry name" value="zf-RING_UBOX"/>
    <property type="match status" value="1"/>
</dbReference>
<evidence type="ECO:0000313" key="8">
    <source>
        <dbReference type="EMBL" id="KAJ4454502.1"/>
    </source>
</evidence>
<evidence type="ECO:0000256" key="3">
    <source>
        <dbReference type="ARBA" id="ARBA00022833"/>
    </source>
</evidence>
<dbReference type="Gene3D" id="3.30.40.10">
    <property type="entry name" value="Zinc/RING finger domain, C3HC4 (zinc finger)"/>
    <property type="match status" value="1"/>
</dbReference>
<dbReference type="InterPro" id="IPR017907">
    <property type="entry name" value="Znf_RING_CS"/>
</dbReference>
<evidence type="ECO:0000256" key="5">
    <source>
        <dbReference type="SAM" id="Coils"/>
    </source>
</evidence>
<keyword evidence="2 4" id="KW-0863">Zinc-finger</keyword>
<keyword evidence="9" id="KW-1185">Reference proteome</keyword>
<evidence type="ECO:0000313" key="9">
    <source>
        <dbReference type="Proteomes" id="UP001141327"/>
    </source>
</evidence>
<dbReference type="PROSITE" id="PS50089">
    <property type="entry name" value="ZF_RING_2"/>
    <property type="match status" value="1"/>
</dbReference>
<dbReference type="InterPro" id="IPR001841">
    <property type="entry name" value="Znf_RING"/>
</dbReference>
<dbReference type="PROSITE" id="PS00518">
    <property type="entry name" value="ZF_RING_1"/>
    <property type="match status" value="1"/>
</dbReference>
<feature type="compositionally biased region" description="Acidic residues" evidence="6">
    <location>
        <begin position="300"/>
        <end position="316"/>
    </location>
</feature>
<dbReference type="EMBL" id="JAPMOS010000151">
    <property type="protein sequence ID" value="KAJ4454502.1"/>
    <property type="molecule type" value="Genomic_DNA"/>
</dbReference>
<evidence type="ECO:0000256" key="6">
    <source>
        <dbReference type="SAM" id="MobiDB-lite"/>
    </source>
</evidence>
<dbReference type="Proteomes" id="UP001141327">
    <property type="component" value="Unassembled WGS sequence"/>
</dbReference>
<reference evidence="8" key="1">
    <citation type="journal article" date="2022" name="bioRxiv">
        <title>Genomics of Preaxostyla Flagellates Illuminates Evolutionary Transitions and the Path Towards Mitochondrial Loss.</title>
        <authorList>
            <person name="Novak L.V.F."/>
            <person name="Treitli S.C."/>
            <person name="Pyrih J."/>
            <person name="Halakuc P."/>
            <person name="Pipaliya S.V."/>
            <person name="Vacek V."/>
            <person name="Brzon O."/>
            <person name="Soukal P."/>
            <person name="Eme L."/>
            <person name="Dacks J.B."/>
            <person name="Karnkowska A."/>
            <person name="Elias M."/>
            <person name="Hampl V."/>
        </authorList>
    </citation>
    <scope>NUCLEOTIDE SEQUENCE</scope>
    <source>
        <strain evidence="8">RCP-MX</strain>
    </source>
</reference>
<dbReference type="PANTHER" id="PTHR22791:SF6">
    <property type="entry name" value="RING-TYPE DOMAIN-CONTAINING PROTEIN"/>
    <property type="match status" value="1"/>
</dbReference>
<keyword evidence="1" id="KW-0479">Metal-binding</keyword>
<proteinExistence type="predicted"/>
<feature type="domain" description="RING-type" evidence="7">
    <location>
        <begin position="72"/>
        <end position="119"/>
    </location>
</feature>
<gene>
    <name evidence="8" type="ORF">PAPYR_10765</name>
</gene>
<name>A0ABQ8UA64_9EUKA</name>
<dbReference type="InterPro" id="IPR013083">
    <property type="entry name" value="Znf_RING/FYVE/PHD"/>
</dbReference>
<keyword evidence="3" id="KW-0862">Zinc</keyword>
<feature type="region of interest" description="Disordered" evidence="6">
    <location>
        <begin position="300"/>
        <end position="328"/>
    </location>
</feature>
<dbReference type="SUPFAM" id="SSF57850">
    <property type="entry name" value="RING/U-box"/>
    <property type="match status" value="1"/>
</dbReference>
<evidence type="ECO:0000256" key="2">
    <source>
        <dbReference type="ARBA" id="ARBA00022771"/>
    </source>
</evidence>
<feature type="coiled-coil region" evidence="5">
    <location>
        <begin position="165"/>
        <end position="192"/>
    </location>
</feature>
<dbReference type="InterPro" id="IPR051435">
    <property type="entry name" value="RING_finger_E3_ubiq-ligases"/>
</dbReference>
<accession>A0ABQ8UA64</accession>
<evidence type="ECO:0000256" key="1">
    <source>
        <dbReference type="ARBA" id="ARBA00022723"/>
    </source>
</evidence>
<dbReference type="InterPro" id="IPR027370">
    <property type="entry name" value="Znf-RING_euk"/>
</dbReference>
<keyword evidence="5" id="KW-0175">Coiled coil</keyword>
<evidence type="ECO:0000259" key="7">
    <source>
        <dbReference type="PROSITE" id="PS50089"/>
    </source>
</evidence>
<dbReference type="SMART" id="SM00184">
    <property type="entry name" value="RING"/>
    <property type="match status" value="1"/>
</dbReference>
<comment type="caution">
    <text evidence="8">The sequence shown here is derived from an EMBL/GenBank/DDBJ whole genome shotgun (WGS) entry which is preliminary data.</text>
</comment>